<dbReference type="PANTHER" id="PTHR24096:SF323">
    <property type="entry name" value="BLR3536 PROTEIN"/>
    <property type="match status" value="1"/>
</dbReference>
<dbReference type="EMBL" id="BAAALG010000002">
    <property type="protein sequence ID" value="GAA1094228.1"/>
    <property type="molecule type" value="Genomic_DNA"/>
</dbReference>
<evidence type="ECO:0000313" key="4">
    <source>
        <dbReference type="Proteomes" id="UP001501581"/>
    </source>
</evidence>
<protein>
    <submittedName>
        <fullName evidence="3">Acyl-CoA synthetase</fullName>
    </submittedName>
</protein>
<feature type="domain" description="AMP-dependent synthetase/ligase" evidence="1">
    <location>
        <begin position="6"/>
        <end position="358"/>
    </location>
</feature>
<dbReference type="Pfam" id="PF00501">
    <property type="entry name" value="AMP-binding"/>
    <property type="match status" value="1"/>
</dbReference>
<dbReference type="PROSITE" id="PS00455">
    <property type="entry name" value="AMP_BINDING"/>
    <property type="match status" value="1"/>
</dbReference>
<evidence type="ECO:0000259" key="2">
    <source>
        <dbReference type="Pfam" id="PF13193"/>
    </source>
</evidence>
<gene>
    <name evidence="3" type="ORF">GCM10009668_07450</name>
</gene>
<dbReference type="Proteomes" id="UP001501581">
    <property type="component" value="Unassembled WGS sequence"/>
</dbReference>
<dbReference type="Pfam" id="PF13193">
    <property type="entry name" value="AMP-binding_C"/>
    <property type="match status" value="1"/>
</dbReference>
<evidence type="ECO:0000259" key="1">
    <source>
        <dbReference type="Pfam" id="PF00501"/>
    </source>
</evidence>
<organism evidence="3 4">
    <name type="scientific">Nocardioides dubius</name>
    <dbReference type="NCBI Taxonomy" id="317019"/>
    <lineage>
        <taxon>Bacteria</taxon>
        <taxon>Bacillati</taxon>
        <taxon>Actinomycetota</taxon>
        <taxon>Actinomycetes</taxon>
        <taxon>Propionibacteriales</taxon>
        <taxon>Nocardioidaceae</taxon>
        <taxon>Nocardioides</taxon>
    </lineage>
</organism>
<feature type="domain" description="AMP-binding enzyme C-terminal" evidence="2">
    <location>
        <begin position="420"/>
        <end position="497"/>
    </location>
</feature>
<dbReference type="InterPro" id="IPR042099">
    <property type="entry name" value="ANL_N_sf"/>
</dbReference>
<dbReference type="SUPFAM" id="SSF56801">
    <property type="entry name" value="Acetyl-CoA synthetase-like"/>
    <property type="match status" value="1"/>
</dbReference>
<comment type="caution">
    <text evidence="3">The sequence shown here is derived from an EMBL/GenBank/DDBJ whole genome shotgun (WGS) entry which is preliminary data.</text>
</comment>
<dbReference type="InterPro" id="IPR000873">
    <property type="entry name" value="AMP-dep_synth/lig_dom"/>
</dbReference>
<sequence>MFPQTYAATHPEKPAVVMEDGETISYAELEDRSNRLARLLHERGLRPGDQVSIWTENHPRYYEVYWAAMRSGLYITGINRYATVEEAAYILSDSQTRALITSAAMAERAEELVAQVPGCTTLLAFDGPVAGFDSYEESIAAHLPTPLPEQPRGEVMLYSSGTTGRPKGVRRPLSGLAVDDPAATRTSTLSGPLLGMDDSSVYLMPAPLYHAAALQFSVGAQELGGTVVVMRKFDAERFLALVAEHRVTHTQVVPTMIVRMLKLPEQVRLGYDMSSLRSFLHAAAPCPPQIKRQAIAWLGPIVDEYYGGTEGNGMTFISSAQWLEHPGSVGRAVLGAIHICDDDGIELPIGEAGTVWFERDKTPFSYHNDDEKTQASRHPVHATWSAIGDMGRLDEDGYLYLTDRKAFTIISGGVNIYPAEIEACLIVHPDVADVVVFGLPDDEMGEYVHAVVQPAANLSPDAGTVQALRDHVREHLAGFKVPRSVDFAEIPRMATGKVQTRVLRQAYLDRLA</sequence>
<dbReference type="RefSeq" id="WP_343991489.1">
    <property type="nucleotide sequence ID" value="NZ_BAAALG010000002.1"/>
</dbReference>
<accession>A0ABP4E643</accession>
<keyword evidence="4" id="KW-1185">Reference proteome</keyword>
<name>A0ABP4E643_9ACTN</name>
<dbReference type="PANTHER" id="PTHR24096">
    <property type="entry name" value="LONG-CHAIN-FATTY-ACID--COA LIGASE"/>
    <property type="match status" value="1"/>
</dbReference>
<dbReference type="Gene3D" id="3.40.50.12780">
    <property type="entry name" value="N-terminal domain of ligase-like"/>
    <property type="match status" value="1"/>
</dbReference>
<dbReference type="Gene3D" id="3.30.300.30">
    <property type="match status" value="1"/>
</dbReference>
<dbReference type="InterPro" id="IPR045851">
    <property type="entry name" value="AMP-bd_C_sf"/>
</dbReference>
<reference evidence="4" key="1">
    <citation type="journal article" date="2019" name="Int. J. Syst. Evol. Microbiol.">
        <title>The Global Catalogue of Microorganisms (GCM) 10K type strain sequencing project: providing services to taxonomists for standard genome sequencing and annotation.</title>
        <authorList>
            <consortium name="The Broad Institute Genomics Platform"/>
            <consortium name="The Broad Institute Genome Sequencing Center for Infectious Disease"/>
            <person name="Wu L."/>
            <person name="Ma J."/>
        </authorList>
    </citation>
    <scope>NUCLEOTIDE SEQUENCE [LARGE SCALE GENOMIC DNA]</scope>
    <source>
        <strain evidence="4">JCM 13008</strain>
    </source>
</reference>
<evidence type="ECO:0000313" key="3">
    <source>
        <dbReference type="EMBL" id="GAA1094228.1"/>
    </source>
</evidence>
<dbReference type="InterPro" id="IPR020845">
    <property type="entry name" value="AMP-binding_CS"/>
</dbReference>
<dbReference type="InterPro" id="IPR025110">
    <property type="entry name" value="AMP-bd_C"/>
</dbReference>
<proteinExistence type="predicted"/>